<name>A0A6A6EZB4_9PEZI</name>
<dbReference type="InterPro" id="IPR015424">
    <property type="entry name" value="PyrdxlP-dep_Trfase"/>
</dbReference>
<sequence>MNYGDGFYGSYWYVIIPELAANKLTVILVFNCPSSPADHAVAQLLADSKILDRYQFEYRAQLASSYQFATNFFDPHGITYMPVNAGLYLMIELGNTVFKGKTDDEIYQSPRAKKVYCLTWHELQMRGFWLVSGRHRASGFDFARRVTAASQGSSAIWSRTVGGET</sequence>
<evidence type="ECO:0000313" key="2">
    <source>
        <dbReference type="EMBL" id="KAF2206822.1"/>
    </source>
</evidence>
<reference evidence="2" key="1">
    <citation type="journal article" date="2020" name="Stud. Mycol.">
        <title>101 Dothideomycetes genomes: a test case for predicting lifestyles and emergence of pathogens.</title>
        <authorList>
            <person name="Haridas S."/>
            <person name="Albert R."/>
            <person name="Binder M."/>
            <person name="Bloem J."/>
            <person name="Labutti K."/>
            <person name="Salamov A."/>
            <person name="Andreopoulos B."/>
            <person name="Baker S."/>
            <person name="Barry K."/>
            <person name="Bills G."/>
            <person name="Bluhm B."/>
            <person name="Cannon C."/>
            <person name="Castanera R."/>
            <person name="Culley D."/>
            <person name="Daum C."/>
            <person name="Ezra D."/>
            <person name="Gonzalez J."/>
            <person name="Henrissat B."/>
            <person name="Kuo A."/>
            <person name="Liang C."/>
            <person name="Lipzen A."/>
            <person name="Lutzoni F."/>
            <person name="Magnuson J."/>
            <person name="Mondo S."/>
            <person name="Nolan M."/>
            <person name="Ohm R."/>
            <person name="Pangilinan J."/>
            <person name="Park H.-J."/>
            <person name="Ramirez L."/>
            <person name="Alfaro M."/>
            <person name="Sun H."/>
            <person name="Tritt A."/>
            <person name="Yoshinaga Y."/>
            <person name="Zwiers L.-H."/>
            <person name="Turgeon B."/>
            <person name="Goodwin S."/>
            <person name="Spatafora J."/>
            <person name="Crous P."/>
            <person name="Grigoriev I."/>
        </authorList>
    </citation>
    <scope>NUCLEOTIDE SEQUENCE</scope>
    <source>
        <strain evidence="2">SCOH1-5</strain>
    </source>
</reference>
<dbReference type="InterPro" id="IPR004839">
    <property type="entry name" value="Aminotransferase_I/II_large"/>
</dbReference>
<organism evidence="2 3">
    <name type="scientific">Cercospora zeae-maydis SCOH1-5</name>
    <dbReference type="NCBI Taxonomy" id="717836"/>
    <lineage>
        <taxon>Eukaryota</taxon>
        <taxon>Fungi</taxon>
        <taxon>Dikarya</taxon>
        <taxon>Ascomycota</taxon>
        <taxon>Pezizomycotina</taxon>
        <taxon>Dothideomycetes</taxon>
        <taxon>Dothideomycetidae</taxon>
        <taxon>Mycosphaerellales</taxon>
        <taxon>Mycosphaerellaceae</taxon>
        <taxon>Cercospora</taxon>
    </lineage>
</organism>
<gene>
    <name evidence="2" type="ORF">CERZMDRAFT_102990</name>
</gene>
<dbReference type="SUPFAM" id="SSF53383">
    <property type="entry name" value="PLP-dependent transferases"/>
    <property type="match status" value="1"/>
</dbReference>
<dbReference type="Proteomes" id="UP000799539">
    <property type="component" value="Unassembled WGS sequence"/>
</dbReference>
<accession>A0A6A6EZB4</accession>
<dbReference type="OrthoDB" id="7042322at2759"/>
<protein>
    <recommendedName>
        <fullName evidence="1">Aminotransferase class I/classII large domain-containing protein</fullName>
    </recommendedName>
</protein>
<dbReference type="Pfam" id="PF00155">
    <property type="entry name" value="Aminotran_1_2"/>
    <property type="match status" value="1"/>
</dbReference>
<dbReference type="Gene3D" id="3.90.1150.10">
    <property type="entry name" value="Aspartate Aminotransferase, domain 1"/>
    <property type="match status" value="1"/>
</dbReference>
<evidence type="ECO:0000313" key="3">
    <source>
        <dbReference type="Proteomes" id="UP000799539"/>
    </source>
</evidence>
<feature type="domain" description="Aminotransferase class I/classII large" evidence="1">
    <location>
        <begin position="21"/>
        <end position="125"/>
    </location>
</feature>
<keyword evidence="3" id="KW-1185">Reference proteome</keyword>
<dbReference type="EMBL" id="ML992711">
    <property type="protein sequence ID" value="KAF2206822.1"/>
    <property type="molecule type" value="Genomic_DNA"/>
</dbReference>
<dbReference type="GO" id="GO:0030170">
    <property type="term" value="F:pyridoxal phosphate binding"/>
    <property type="evidence" value="ECO:0007669"/>
    <property type="project" value="InterPro"/>
</dbReference>
<evidence type="ECO:0000259" key="1">
    <source>
        <dbReference type="Pfam" id="PF00155"/>
    </source>
</evidence>
<dbReference type="InterPro" id="IPR015422">
    <property type="entry name" value="PyrdxlP-dep_Trfase_small"/>
</dbReference>
<dbReference type="AlphaFoldDB" id="A0A6A6EZB4"/>
<proteinExistence type="predicted"/>